<dbReference type="Pfam" id="PF13440">
    <property type="entry name" value="Polysacc_synt_3"/>
    <property type="match status" value="1"/>
</dbReference>
<evidence type="ECO:0000256" key="6">
    <source>
        <dbReference type="SAM" id="MobiDB-lite"/>
    </source>
</evidence>
<evidence type="ECO:0000256" key="1">
    <source>
        <dbReference type="ARBA" id="ARBA00004651"/>
    </source>
</evidence>
<dbReference type="EMBL" id="VBOR01000028">
    <property type="protein sequence ID" value="TMQ50788.1"/>
    <property type="molecule type" value="Genomic_DNA"/>
</dbReference>
<evidence type="ECO:0000313" key="8">
    <source>
        <dbReference type="EMBL" id="TMQ50788.1"/>
    </source>
</evidence>
<feature type="transmembrane region" description="Helical" evidence="7">
    <location>
        <begin position="499"/>
        <end position="518"/>
    </location>
</feature>
<gene>
    <name evidence="8" type="ORF">E6K71_01715</name>
</gene>
<evidence type="ECO:0000256" key="4">
    <source>
        <dbReference type="ARBA" id="ARBA00022989"/>
    </source>
</evidence>
<dbReference type="Proteomes" id="UP000316292">
    <property type="component" value="Unassembled WGS sequence"/>
</dbReference>
<name>A0A538SHD8_UNCEI</name>
<feature type="transmembrane region" description="Helical" evidence="7">
    <location>
        <begin position="530"/>
        <end position="554"/>
    </location>
</feature>
<dbReference type="PANTHER" id="PTHR30250">
    <property type="entry name" value="PST FAMILY PREDICTED COLANIC ACID TRANSPORTER"/>
    <property type="match status" value="1"/>
</dbReference>
<reference evidence="8 9" key="1">
    <citation type="journal article" date="2019" name="Nat. Microbiol.">
        <title>Mediterranean grassland soil C-N compound turnover is dependent on rainfall and depth, and is mediated by genomically divergent microorganisms.</title>
        <authorList>
            <person name="Diamond S."/>
            <person name="Andeer P.F."/>
            <person name="Li Z."/>
            <person name="Crits-Christoph A."/>
            <person name="Burstein D."/>
            <person name="Anantharaman K."/>
            <person name="Lane K.R."/>
            <person name="Thomas B.C."/>
            <person name="Pan C."/>
            <person name="Northen T.R."/>
            <person name="Banfield J.F."/>
        </authorList>
    </citation>
    <scope>NUCLEOTIDE SEQUENCE [LARGE SCALE GENOMIC DNA]</scope>
    <source>
        <strain evidence="8">WS_1</strain>
    </source>
</reference>
<feature type="transmembrane region" description="Helical" evidence="7">
    <location>
        <begin position="150"/>
        <end position="173"/>
    </location>
</feature>
<feature type="transmembrane region" description="Helical" evidence="7">
    <location>
        <begin position="333"/>
        <end position="356"/>
    </location>
</feature>
<feature type="transmembrane region" description="Helical" evidence="7">
    <location>
        <begin position="444"/>
        <end position="463"/>
    </location>
</feature>
<accession>A0A538SHD8</accession>
<dbReference type="PANTHER" id="PTHR30250:SF26">
    <property type="entry name" value="PSMA PROTEIN"/>
    <property type="match status" value="1"/>
</dbReference>
<evidence type="ECO:0000256" key="2">
    <source>
        <dbReference type="ARBA" id="ARBA00022475"/>
    </source>
</evidence>
<keyword evidence="4 7" id="KW-1133">Transmembrane helix</keyword>
<dbReference type="InterPro" id="IPR050833">
    <property type="entry name" value="Poly_Biosynth_Transport"/>
</dbReference>
<dbReference type="GO" id="GO:0005886">
    <property type="term" value="C:plasma membrane"/>
    <property type="evidence" value="ECO:0007669"/>
    <property type="project" value="UniProtKB-SubCell"/>
</dbReference>
<feature type="transmembrane region" description="Helical" evidence="7">
    <location>
        <begin position="469"/>
        <end position="487"/>
    </location>
</feature>
<feature type="transmembrane region" description="Helical" evidence="7">
    <location>
        <begin position="193"/>
        <end position="215"/>
    </location>
</feature>
<proteinExistence type="predicted"/>
<keyword evidence="5 7" id="KW-0472">Membrane</keyword>
<evidence type="ECO:0000256" key="7">
    <source>
        <dbReference type="SAM" id="Phobius"/>
    </source>
</evidence>
<feature type="transmembrane region" description="Helical" evidence="7">
    <location>
        <begin position="253"/>
        <end position="273"/>
    </location>
</feature>
<organism evidence="8 9">
    <name type="scientific">Eiseniibacteriota bacterium</name>
    <dbReference type="NCBI Taxonomy" id="2212470"/>
    <lineage>
        <taxon>Bacteria</taxon>
        <taxon>Candidatus Eiseniibacteriota</taxon>
    </lineage>
</organism>
<evidence type="ECO:0000313" key="9">
    <source>
        <dbReference type="Proteomes" id="UP000316292"/>
    </source>
</evidence>
<evidence type="ECO:0000256" key="3">
    <source>
        <dbReference type="ARBA" id="ARBA00022692"/>
    </source>
</evidence>
<feature type="region of interest" description="Disordered" evidence="6">
    <location>
        <begin position="33"/>
        <end position="67"/>
    </location>
</feature>
<sequence>MCRRWPRRCTPCSRTRGWRGGCAPRAPFVQCDSPGARRPAAPPPFIRRRSPLERVEPVEPQSEAGSRGGIGRRLAANTLHAASGRVVSVLLWLVFTPRILRALGTEGYAIWSLFFALTGYLSAFDLGLVQGTLRHVAGARARDAHEEAGAFATLGVLGFFTLGLAWIALLGLLGDLALRLLHVPPAQAGVARFALIAGGAAFALAGVVNVVTSVLQAYGRFDLANSVAVAITIFQGLGILLALRFGLGIRGLVLGMMASWLLGLLCASLLLRLNIRDLRWSSWPRARPHLREALAFGGPMQLAGIFSAVHLQLDKFLLGAFIALAAITPYDLGARVAISASVFPQFLLLAVLPTAAAFHATQDRERLRELYRRGARFVLSAGAVVLAVVLGAGSRVFVAWLGPGHEDSATVLRALALGFAVALTTGMGTTLVRGIGRPDVEARFAGVVAGSHLLLSLVLIPGWGLRGALVAWVVSNAAGSVYFLTRFRSLFGWTRREVLLTPHLVPALAVTAGWLSAMALDRVMPASSGIVAWIAAAALGGVSALVVLGVLTVARYVNPQEIRVLLTYPRRRMAP</sequence>
<dbReference type="AlphaFoldDB" id="A0A538SHD8"/>
<protein>
    <submittedName>
        <fullName evidence="8">Uncharacterized protein</fullName>
    </submittedName>
</protein>
<keyword evidence="3 7" id="KW-0812">Transmembrane</keyword>
<feature type="transmembrane region" description="Helical" evidence="7">
    <location>
        <begin position="227"/>
        <end position="247"/>
    </location>
</feature>
<keyword evidence="2" id="KW-1003">Cell membrane</keyword>
<feature type="transmembrane region" description="Helical" evidence="7">
    <location>
        <begin position="414"/>
        <end position="432"/>
    </location>
</feature>
<comment type="caution">
    <text evidence="8">The sequence shown here is derived from an EMBL/GenBank/DDBJ whole genome shotgun (WGS) entry which is preliminary data.</text>
</comment>
<comment type="subcellular location">
    <subcellularLocation>
        <location evidence="1">Cell membrane</location>
        <topology evidence="1">Multi-pass membrane protein</topology>
    </subcellularLocation>
</comment>
<evidence type="ECO:0000256" key="5">
    <source>
        <dbReference type="ARBA" id="ARBA00023136"/>
    </source>
</evidence>
<feature type="transmembrane region" description="Helical" evidence="7">
    <location>
        <begin position="107"/>
        <end position="129"/>
    </location>
</feature>
<feature type="transmembrane region" description="Helical" evidence="7">
    <location>
        <begin position="74"/>
        <end position="95"/>
    </location>
</feature>
<feature type="transmembrane region" description="Helical" evidence="7">
    <location>
        <begin position="377"/>
        <end position="402"/>
    </location>
</feature>